<sequence>MFAWSPLVFAIAMMVICVAALVRGEWEERLFGALYMSACMASLAVEKRPWTGPQGAIVAIDAIVLFGAVGIAFVSGKLWPIGAAAFQVLTLGAHLAFIAADGRLSAVGYLTVLIVWSYGTIACLACGVGSHLRAPKPVRWGSLQSAIRRRGCGSDQV</sequence>
<dbReference type="RefSeq" id="WP_101714438.1">
    <property type="nucleotide sequence ID" value="NZ_PJRQ01000040.1"/>
</dbReference>
<evidence type="ECO:0000313" key="3">
    <source>
        <dbReference type="Proteomes" id="UP000234483"/>
    </source>
</evidence>
<evidence type="ECO:0000256" key="1">
    <source>
        <dbReference type="SAM" id="Phobius"/>
    </source>
</evidence>
<keyword evidence="1" id="KW-0472">Membrane</keyword>
<dbReference type="EMBL" id="PJRQ01000040">
    <property type="protein sequence ID" value="PLR09106.1"/>
    <property type="molecule type" value="Genomic_DNA"/>
</dbReference>
<feature type="transmembrane region" description="Helical" evidence="1">
    <location>
        <begin position="57"/>
        <end position="74"/>
    </location>
</feature>
<dbReference type="Proteomes" id="UP000234483">
    <property type="component" value="Unassembled WGS sequence"/>
</dbReference>
<feature type="transmembrane region" description="Helical" evidence="1">
    <location>
        <begin position="106"/>
        <end position="129"/>
    </location>
</feature>
<keyword evidence="1" id="KW-1133">Transmembrane helix</keyword>
<reference evidence="2 3" key="1">
    <citation type="submission" date="2017-12" db="EMBL/GenBank/DDBJ databases">
        <title>The genome sequence of Caulobacter flavus CGMCC1 15093.</title>
        <authorList>
            <person name="Gao J."/>
            <person name="Mao X."/>
            <person name="Sun J."/>
        </authorList>
    </citation>
    <scope>NUCLEOTIDE SEQUENCE [LARGE SCALE GENOMIC DNA]</scope>
    <source>
        <strain evidence="2 3">CGMCC1 15093</strain>
    </source>
</reference>
<proteinExistence type="predicted"/>
<keyword evidence="1" id="KW-0812">Transmembrane</keyword>
<comment type="caution">
    <text evidence="2">The sequence shown here is derived from an EMBL/GenBank/DDBJ whole genome shotgun (WGS) entry which is preliminary data.</text>
</comment>
<feature type="transmembrane region" description="Helical" evidence="1">
    <location>
        <begin position="81"/>
        <end position="100"/>
    </location>
</feature>
<evidence type="ECO:0008006" key="4">
    <source>
        <dbReference type="Google" id="ProtNLM"/>
    </source>
</evidence>
<evidence type="ECO:0000313" key="2">
    <source>
        <dbReference type="EMBL" id="PLR09106.1"/>
    </source>
</evidence>
<name>A0A2N5CPN4_9CAUL</name>
<accession>A0A2N5CPN4</accession>
<feature type="transmembrane region" description="Helical" evidence="1">
    <location>
        <begin position="6"/>
        <end position="22"/>
    </location>
</feature>
<protein>
    <recommendedName>
        <fullName evidence="4">Lysoplasmalogenase</fullName>
    </recommendedName>
</protein>
<dbReference type="AlphaFoldDB" id="A0A2N5CPN4"/>
<organism evidence="2 3">
    <name type="scientific">Caulobacter flavus</name>
    <dbReference type="NCBI Taxonomy" id="1679497"/>
    <lineage>
        <taxon>Bacteria</taxon>
        <taxon>Pseudomonadati</taxon>
        <taxon>Pseudomonadota</taxon>
        <taxon>Alphaproteobacteria</taxon>
        <taxon>Caulobacterales</taxon>
        <taxon>Caulobacteraceae</taxon>
        <taxon>Caulobacter</taxon>
    </lineage>
</organism>
<gene>
    <name evidence="2" type="ORF">CFHF_18340</name>
</gene>